<reference evidence="4" key="1">
    <citation type="submission" date="2022-07" db="EMBL/GenBank/DDBJ databases">
        <title>Complete genome sequence of Salinispirillum sp. LH10-3-1 capable of multiple carbohydrate inversion isolated from a soda lake.</title>
        <authorList>
            <person name="Liu J."/>
            <person name="Zhai Y."/>
            <person name="Zhang H."/>
            <person name="Yang H."/>
            <person name="Qu J."/>
            <person name="Li J."/>
        </authorList>
    </citation>
    <scope>NUCLEOTIDE SEQUENCE</scope>
    <source>
        <strain evidence="4">LH 10-3-1</strain>
    </source>
</reference>
<proteinExistence type="predicted"/>
<name>A0AB38YDN5_9GAMM</name>
<evidence type="ECO:0000256" key="1">
    <source>
        <dbReference type="ARBA" id="ARBA00023122"/>
    </source>
</evidence>
<evidence type="ECO:0000256" key="2">
    <source>
        <dbReference type="PROSITE-ProRule" id="PRU00703"/>
    </source>
</evidence>
<dbReference type="RefSeq" id="WP_304994768.1">
    <property type="nucleotide sequence ID" value="NZ_CP101717.1"/>
</dbReference>
<dbReference type="PROSITE" id="PS51371">
    <property type="entry name" value="CBS"/>
    <property type="match status" value="2"/>
</dbReference>
<dbReference type="AlphaFoldDB" id="A0AB38YDN5"/>
<gene>
    <name evidence="4" type="ORF">NFC81_12290</name>
</gene>
<feature type="domain" description="CBS" evidence="3">
    <location>
        <begin position="7"/>
        <end position="62"/>
    </location>
</feature>
<dbReference type="Pfam" id="PF00571">
    <property type="entry name" value="CBS"/>
    <property type="match status" value="2"/>
</dbReference>
<accession>A0AB38YDN5</accession>
<evidence type="ECO:0000313" key="4">
    <source>
        <dbReference type="EMBL" id="WLD57483.1"/>
    </source>
</evidence>
<feature type="domain" description="CBS" evidence="3">
    <location>
        <begin position="81"/>
        <end position="140"/>
    </location>
</feature>
<protein>
    <submittedName>
        <fullName evidence="4">CBS domain-containing protein</fullName>
    </submittedName>
</protein>
<dbReference type="EMBL" id="CP101717">
    <property type="protein sequence ID" value="WLD57483.1"/>
    <property type="molecule type" value="Genomic_DNA"/>
</dbReference>
<dbReference type="InterPro" id="IPR051257">
    <property type="entry name" value="Diverse_CBS-Domain"/>
</dbReference>
<dbReference type="SUPFAM" id="SSF54631">
    <property type="entry name" value="CBS-domain pair"/>
    <property type="match status" value="1"/>
</dbReference>
<keyword evidence="1 2" id="KW-0129">CBS domain</keyword>
<organism evidence="4">
    <name type="scientific">Salinispirillum sp. LH 10-3-1</name>
    <dbReference type="NCBI Taxonomy" id="2952525"/>
    <lineage>
        <taxon>Bacteria</taxon>
        <taxon>Pseudomonadati</taxon>
        <taxon>Pseudomonadota</taxon>
        <taxon>Gammaproteobacteria</taxon>
        <taxon>Oceanospirillales</taxon>
        <taxon>Saccharospirillaceae</taxon>
        <taxon>Salinispirillum</taxon>
    </lineage>
</organism>
<dbReference type="CDD" id="cd04584">
    <property type="entry name" value="CBS_pair_AcuB_like"/>
    <property type="match status" value="1"/>
</dbReference>
<dbReference type="InterPro" id="IPR000644">
    <property type="entry name" value="CBS_dom"/>
</dbReference>
<evidence type="ECO:0000259" key="3">
    <source>
        <dbReference type="PROSITE" id="PS51371"/>
    </source>
</evidence>
<sequence length="140" mass="15210">MAIADIMTRKVVSIGMDDTLAEVKTIFDNTKFHHLLVIQSGNLVGVVSDRDLLKAISPNLGTAAETAKDLATLDKKVHQVMSRKPVVVNETAAVHAAVSLINEKGVSCLPVVNDSGKVVGILSWRDIFRELERVSRQKHG</sequence>
<dbReference type="PANTHER" id="PTHR43080:SF2">
    <property type="entry name" value="CBS DOMAIN-CONTAINING PROTEIN"/>
    <property type="match status" value="1"/>
</dbReference>
<dbReference type="Gene3D" id="3.10.580.10">
    <property type="entry name" value="CBS-domain"/>
    <property type="match status" value="1"/>
</dbReference>
<dbReference type="SMART" id="SM00116">
    <property type="entry name" value="CBS"/>
    <property type="match status" value="2"/>
</dbReference>
<dbReference type="InterPro" id="IPR046342">
    <property type="entry name" value="CBS_dom_sf"/>
</dbReference>
<dbReference type="PANTHER" id="PTHR43080">
    <property type="entry name" value="CBS DOMAIN-CONTAINING PROTEIN CBSX3, MITOCHONDRIAL"/>
    <property type="match status" value="1"/>
</dbReference>